<protein>
    <submittedName>
        <fullName evidence="2">Uncharacterized protein</fullName>
    </submittedName>
</protein>
<accession>A0A3B0ZQI9</accession>
<feature type="transmembrane region" description="Helical" evidence="1">
    <location>
        <begin position="33"/>
        <end position="50"/>
    </location>
</feature>
<reference evidence="2" key="1">
    <citation type="submission" date="2018-06" db="EMBL/GenBank/DDBJ databases">
        <authorList>
            <person name="Zhirakovskaya E."/>
        </authorList>
    </citation>
    <scope>NUCLEOTIDE SEQUENCE</scope>
</reference>
<keyword evidence="1" id="KW-1133">Transmembrane helix</keyword>
<proteinExistence type="predicted"/>
<dbReference type="EMBL" id="UOFQ01000184">
    <property type="protein sequence ID" value="VAW90373.1"/>
    <property type="molecule type" value="Genomic_DNA"/>
</dbReference>
<sequence>MNVAIYCIGAALIIALLIKLSSGAVSSGMGLVVAILLVIVLPCFLAMRIVKKERADREEEEAGK</sequence>
<evidence type="ECO:0000256" key="1">
    <source>
        <dbReference type="SAM" id="Phobius"/>
    </source>
</evidence>
<evidence type="ECO:0000313" key="2">
    <source>
        <dbReference type="EMBL" id="VAW90373.1"/>
    </source>
</evidence>
<organism evidence="2">
    <name type="scientific">hydrothermal vent metagenome</name>
    <dbReference type="NCBI Taxonomy" id="652676"/>
    <lineage>
        <taxon>unclassified sequences</taxon>
        <taxon>metagenomes</taxon>
        <taxon>ecological metagenomes</taxon>
    </lineage>
</organism>
<keyword evidence="1" id="KW-0472">Membrane</keyword>
<gene>
    <name evidence="2" type="ORF">MNBD_GAMMA17-677</name>
</gene>
<keyword evidence="1" id="KW-0812">Transmembrane</keyword>
<name>A0A3B0ZQI9_9ZZZZ</name>
<dbReference type="AlphaFoldDB" id="A0A3B0ZQI9"/>